<evidence type="ECO:0000313" key="10">
    <source>
        <dbReference type="EMBL" id="GAM38519.1"/>
    </source>
</evidence>
<evidence type="ECO:0000256" key="5">
    <source>
        <dbReference type="ARBA" id="ARBA00022989"/>
    </source>
</evidence>
<feature type="transmembrane region" description="Helical" evidence="8">
    <location>
        <begin position="390"/>
        <end position="410"/>
    </location>
</feature>
<keyword evidence="11" id="KW-1185">Reference proteome</keyword>
<dbReference type="GO" id="GO:0022857">
    <property type="term" value="F:transmembrane transporter activity"/>
    <property type="evidence" value="ECO:0007669"/>
    <property type="project" value="InterPro"/>
</dbReference>
<dbReference type="PROSITE" id="PS50850">
    <property type="entry name" value="MFS"/>
    <property type="match status" value="1"/>
</dbReference>
<evidence type="ECO:0000256" key="6">
    <source>
        <dbReference type="ARBA" id="ARBA00023136"/>
    </source>
</evidence>
<organism evidence="10 11">
    <name type="scientific">Talaromyces pinophilus</name>
    <name type="common">Penicillium pinophilum</name>
    <dbReference type="NCBI Taxonomy" id="128442"/>
    <lineage>
        <taxon>Eukaryota</taxon>
        <taxon>Fungi</taxon>
        <taxon>Dikarya</taxon>
        <taxon>Ascomycota</taxon>
        <taxon>Pezizomycotina</taxon>
        <taxon>Eurotiomycetes</taxon>
        <taxon>Eurotiomycetidae</taxon>
        <taxon>Eurotiales</taxon>
        <taxon>Trichocomaceae</taxon>
        <taxon>Talaromyces</taxon>
        <taxon>Talaromyces sect. Talaromyces</taxon>
    </lineage>
</organism>
<evidence type="ECO:0000256" key="3">
    <source>
        <dbReference type="ARBA" id="ARBA00022448"/>
    </source>
</evidence>
<feature type="transmembrane region" description="Helical" evidence="8">
    <location>
        <begin position="416"/>
        <end position="438"/>
    </location>
</feature>
<proteinExistence type="inferred from homology"/>
<feature type="transmembrane region" description="Helical" evidence="8">
    <location>
        <begin position="186"/>
        <end position="206"/>
    </location>
</feature>
<dbReference type="InterPro" id="IPR011701">
    <property type="entry name" value="MFS"/>
</dbReference>
<keyword evidence="6 8" id="KW-0472">Membrane</keyword>
<dbReference type="Proteomes" id="UP000053095">
    <property type="component" value="Unassembled WGS sequence"/>
</dbReference>
<feature type="compositionally biased region" description="Basic and acidic residues" evidence="7">
    <location>
        <begin position="9"/>
        <end position="24"/>
    </location>
</feature>
<evidence type="ECO:0000313" key="11">
    <source>
        <dbReference type="Proteomes" id="UP000053095"/>
    </source>
</evidence>
<feature type="transmembrane region" description="Helical" evidence="8">
    <location>
        <begin position="263"/>
        <end position="284"/>
    </location>
</feature>
<dbReference type="SUPFAM" id="SSF103473">
    <property type="entry name" value="MFS general substrate transporter"/>
    <property type="match status" value="1"/>
</dbReference>
<dbReference type="InterPro" id="IPR020846">
    <property type="entry name" value="MFS_dom"/>
</dbReference>
<dbReference type="Pfam" id="PF07690">
    <property type="entry name" value="MFS_1"/>
    <property type="match status" value="1"/>
</dbReference>
<feature type="transmembrane region" description="Helical" evidence="8">
    <location>
        <begin position="351"/>
        <end position="378"/>
    </location>
</feature>
<evidence type="ECO:0000256" key="4">
    <source>
        <dbReference type="ARBA" id="ARBA00022692"/>
    </source>
</evidence>
<evidence type="ECO:0000256" key="1">
    <source>
        <dbReference type="ARBA" id="ARBA00004141"/>
    </source>
</evidence>
<dbReference type="PANTHER" id="PTHR11360:SF224">
    <property type="entry name" value="MAJOR FACILITATOR SUPERFAMILY (MFS) PROFILE DOMAIN-CONTAINING PROTEIN-RELATED"/>
    <property type="match status" value="1"/>
</dbReference>
<comment type="similarity">
    <text evidence="2">Belongs to the major facilitator superfamily. Monocarboxylate porter (TC 2.A.1.13) family.</text>
</comment>
<name>A0A6V8HC21_TALPI</name>
<evidence type="ECO:0000256" key="7">
    <source>
        <dbReference type="SAM" id="MobiDB-lite"/>
    </source>
</evidence>
<feature type="transmembrane region" description="Helical" evidence="8">
    <location>
        <begin position="59"/>
        <end position="83"/>
    </location>
</feature>
<sequence length="451" mass="48294">MADTTESQSHTEVDLESLEKHEVPQDTIDDNDDLQKSERSQAPAAAAAPPEAPEGGTKAWLAVLGASAALFTSFGWTNCIGLFQDEYQSNQLKGYSSSTVSWITSVQFFFMLAMAPVAGKVFDSYGPRVPLFAGSVAHVFGLMMTSLCKEYYQFFLSQSVVSGIGASFIFTPALSAPQTYFRKRRGVAAGLSVAGSSLGGVIFPLMVQHLLPQVGFGWTMRICAFLILGMLVIANTCISSALPHKPRPFYIMQYIAPLKDLNFLVLCISEFFMFLAMLIPFNYIVTAAIRYGMSTYLAWGLVPILNGASLIGRTLPNYIADKSGRFNVMTMMSGLSTILVLALWLPGHNNAAIICFAAFFGFSSGGVIGLGPSLIATISPMNEIGFRMGVFMAFTSIGALVGPPVAGAIISADNGSYTFVAVFSGLCFAIATMGMALLRVRLVGVGLKAKI</sequence>
<reference evidence="11" key="1">
    <citation type="journal article" date="2015" name="Genome Announc.">
        <title>Draft genome sequence of Talaromyces cellulolyticus strain Y-94, a source of lignocellulosic biomass-degrading enzymes.</title>
        <authorList>
            <person name="Fujii T."/>
            <person name="Koike H."/>
            <person name="Sawayama S."/>
            <person name="Yano S."/>
            <person name="Inoue H."/>
        </authorList>
    </citation>
    <scope>NUCLEOTIDE SEQUENCE [LARGE SCALE GENOMIC DNA]</scope>
    <source>
        <strain evidence="11">Y-94</strain>
    </source>
</reference>
<keyword evidence="5 8" id="KW-1133">Transmembrane helix</keyword>
<dbReference type="Gene3D" id="1.20.1250.20">
    <property type="entry name" value="MFS general substrate transporter like domains"/>
    <property type="match status" value="2"/>
</dbReference>
<comment type="caution">
    <text evidence="10">The sequence shown here is derived from an EMBL/GenBank/DDBJ whole genome shotgun (WGS) entry which is preliminary data.</text>
</comment>
<keyword evidence="4 8" id="KW-0812">Transmembrane</keyword>
<evidence type="ECO:0000256" key="2">
    <source>
        <dbReference type="ARBA" id="ARBA00006727"/>
    </source>
</evidence>
<evidence type="ECO:0000259" key="9">
    <source>
        <dbReference type="PROSITE" id="PS50850"/>
    </source>
</evidence>
<evidence type="ECO:0000256" key="8">
    <source>
        <dbReference type="SAM" id="Phobius"/>
    </source>
</evidence>
<dbReference type="InterPro" id="IPR050327">
    <property type="entry name" value="Proton-linked_MCT"/>
</dbReference>
<dbReference type="GO" id="GO:0016020">
    <property type="term" value="C:membrane"/>
    <property type="evidence" value="ECO:0007669"/>
    <property type="project" value="UniProtKB-SubCell"/>
</dbReference>
<dbReference type="InterPro" id="IPR036259">
    <property type="entry name" value="MFS_trans_sf"/>
</dbReference>
<protein>
    <recommendedName>
        <fullName evidence="9">Major facilitator superfamily (MFS) profile domain-containing protein</fullName>
    </recommendedName>
</protein>
<feature type="transmembrane region" description="Helical" evidence="8">
    <location>
        <begin position="218"/>
        <end position="242"/>
    </location>
</feature>
<feature type="transmembrane region" description="Helical" evidence="8">
    <location>
        <begin position="326"/>
        <end position="345"/>
    </location>
</feature>
<feature type="transmembrane region" description="Helical" evidence="8">
    <location>
        <begin position="296"/>
        <end position="314"/>
    </location>
</feature>
<accession>A0A6V8HC21</accession>
<feature type="transmembrane region" description="Helical" evidence="8">
    <location>
        <begin position="151"/>
        <end position="174"/>
    </location>
</feature>
<dbReference type="PANTHER" id="PTHR11360">
    <property type="entry name" value="MONOCARBOXYLATE TRANSPORTER"/>
    <property type="match status" value="1"/>
</dbReference>
<keyword evidence="3" id="KW-0813">Transport</keyword>
<dbReference type="EMBL" id="DF933829">
    <property type="protein sequence ID" value="GAM38519.1"/>
    <property type="molecule type" value="Genomic_DNA"/>
</dbReference>
<dbReference type="AlphaFoldDB" id="A0A6V8HC21"/>
<gene>
    <name evidence="10" type="ORF">TCE0_033f09302</name>
</gene>
<dbReference type="CDD" id="cd17352">
    <property type="entry name" value="MFS_MCT_SLC16"/>
    <property type="match status" value="1"/>
</dbReference>
<feature type="domain" description="Major facilitator superfamily (MFS) profile" evidence="9">
    <location>
        <begin position="58"/>
        <end position="443"/>
    </location>
</feature>
<comment type="subcellular location">
    <subcellularLocation>
        <location evidence="1">Membrane</location>
        <topology evidence="1">Multi-pass membrane protein</topology>
    </subcellularLocation>
</comment>
<feature type="region of interest" description="Disordered" evidence="7">
    <location>
        <begin position="1"/>
        <end position="53"/>
    </location>
</feature>
<feature type="transmembrane region" description="Helical" evidence="8">
    <location>
        <begin position="95"/>
        <end position="118"/>
    </location>
</feature>